<evidence type="ECO:0000256" key="2">
    <source>
        <dbReference type="ARBA" id="ARBA00007025"/>
    </source>
</evidence>
<evidence type="ECO:0000256" key="10">
    <source>
        <dbReference type="ARBA" id="ARBA00022833"/>
    </source>
</evidence>
<evidence type="ECO:0000256" key="5">
    <source>
        <dbReference type="ARBA" id="ARBA00022723"/>
    </source>
</evidence>
<evidence type="ECO:0000313" key="21">
    <source>
        <dbReference type="EMBL" id="SBP05293.1"/>
    </source>
</evidence>
<dbReference type="GO" id="GO:0006325">
    <property type="term" value="P:chromatin organization"/>
    <property type="evidence" value="ECO:0007669"/>
    <property type="project" value="UniProtKB-KW"/>
</dbReference>
<feature type="region of interest" description="Disordered" evidence="16">
    <location>
        <begin position="288"/>
        <end position="310"/>
    </location>
</feature>
<dbReference type="Pfam" id="PF00176">
    <property type="entry name" value="SNF2-rel_dom"/>
    <property type="match status" value="1"/>
</dbReference>
<dbReference type="Gene3D" id="2.40.50.40">
    <property type="match status" value="2"/>
</dbReference>
<dbReference type="InterPro" id="IPR011993">
    <property type="entry name" value="PH-like_dom_sf"/>
</dbReference>
<feature type="compositionally biased region" description="Low complexity" evidence="16">
    <location>
        <begin position="1086"/>
        <end position="1104"/>
    </location>
</feature>
<evidence type="ECO:0000256" key="9">
    <source>
        <dbReference type="ARBA" id="ARBA00022801"/>
    </source>
</evidence>
<dbReference type="GO" id="GO:0005829">
    <property type="term" value="C:cytosol"/>
    <property type="evidence" value="ECO:0007669"/>
    <property type="project" value="TreeGrafter"/>
</dbReference>
<accession>A0A1A7WHN3</accession>
<dbReference type="InterPro" id="IPR039919">
    <property type="entry name" value="ARHGEF10/ARHGEF17"/>
</dbReference>
<keyword evidence="4" id="KW-0344">Guanine-nucleotide releasing factor</keyword>
<keyword evidence="7" id="KW-0547">Nucleotide-binding</keyword>
<dbReference type="Gene3D" id="2.30.29.30">
    <property type="entry name" value="Pleckstrin-homology domain (PH domain)/Phosphotyrosine-binding domain (PTB)"/>
    <property type="match status" value="1"/>
</dbReference>
<feature type="non-terminal residue" evidence="21">
    <location>
        <position position="2230"/>
    </location>
</feature>
<reference evidence="21" key="2">
    <citation type="submission" date="2016-06" db="EMBL/GenBank/DDBJ databases">
        <title>The genome of a short-lived fish provides insights into sex chromosome evolution and the genetic control of aging.</title>
        <authorList>
            <person name="Reichwald K."/>
            <person name="Felder M."/>
            <person name="Petzold A."/>
            <person name="Koch P."/>
            <person name="Groth M."/>
            <person name="Platzer M."/>
        </authorList>
    </citation>
    <scope>NUCLEOTIDE SEQUENCE</scope>
    <source>
        <tissue evidence="21">Brain</tissue>
    </source>
</reference>
<dbReference type="SUPFAM" id="SSF50978">
    <property type="entry name" value="WD40 repeat-like"/>
    <property type="match status" value="1"/>
</dbReference>
<dbReference type="GO" id="GO:0016787">
    <property type="term" value="F:hydrolase activity"/>
    <property type="evidence" value="ECO:0007669"/>
    <property type="project" value="UniProtKB-KW"/>
</dbReference>
<keyword evidence="9" id="KW-0378">Hydrolase</keyword>
<dbReference type="FunFam" id="3.40.50.10810:FF:000001">
    <property type="entry name" value="chromodomain-helicase-DNA-binding protein 3 isoform X1"/>
    <property type="match status" value="1"/>
</dbReference>
<comment type="similarity">
    <text evidence="2">Belongs to the SNF2/RAD54 helicase family.</text>
</comment>
<dbReference type="InterPro" id="IPR000219">
    <property type="entry name" value="DH_dom"/>
</dbReference>
<feature type="domain" description="DH" evidence="17">
    <location>
        <begin position="1277"/>
        <end position="1464"/>
    </location>
</feature>
<dbReference type="InterPro" id="IPR015943">
    <property type="entry name" value="WD40/YVTN_repeat-like_dom_sf"/>
</dbReference>
<dbReference type="CDD" id="cd18793">
    <property type="entry name" value="SF2_C_SNF"/>
    <property type="match status" value="1"/>
</dbReference>
<evidence type="ECO:0000256" key="1">
    <source>
        <dbReference type="ARBA" id="ARBA00004123"/>
    </source>
</evidence>
<feature type="domain" description="Helicase C-terminal" evidence="20">
    <location>
        <begin position="767"/>
        <end position="929"/>
    </location>
</feature>
<dbReference type="SMART" id="SM00325">
    <property type="entry name" value="RhoGEF"/>
    <property type="match status" value="1"/>
</dbReference>
<dbReference type="Gene3D" id="1.20.900.10">
    <property type="entry name" value="Dbl homology (DH) domain"/>
    <property type="match status" value="1"/>
</dbReference>
<dbReference type="SUPFAM" id="SSF52540">
    <property type="entry name" value="P-loop containing nucleoside triphosphate hydrolases"/>
    <property type="match status" value="2"/>
</dbReference>
<sequence>MKEPKSSSQLMHEWGLEDVQYGFTEDDYKTITNYKAFSQFLRPLIAKKNPKIPMSKMMTVLGAKWREFSANNPFKGASATAVAAAVAAAVETVTVAQPTAVSSGQLSVQQGPIKKAKTKEGKGPGVRKKSKSVKEAKKKPKPKKTKSKSGQSGKKKKASSSEEDFLEESDFDDISIHSASVLSDTSGAATKKKARRGRKKRKKEDGKVQKILHWRWGDPPLPSEPLPGLVDKLTDPMTKPPLKGRPEREFFVKWAGLSYWHCSWVSELQLELYHTVMYRNYQRKNDMDEPPPFDYGSGEEELNNEKRKSKDPQYAVMEERFYRYGIKPEWMIIHRIVNHSFDKDGDVHYLIKWRDLPYDQCTWEMDDFDVPEYEIHKALYWDHREQILGEDQRPLVVRKGKKLKEDYPKREVPPDAPIIDPTIKFEHQPWYINATGGTLHPYQLEGLNWLRFSWAQGTDTILADEMGLGKTVQTIVFLYSLYKEGHSKGPFLVSAPLSTIINWEREFEMWAPDFYVVTYTGDKDSRAIIRENEFTFEDSSVKSGRKAFRMKKDTPIKFHVLLTSYELITIDQAILGSVTWACLVVDEAHRLKNNQSKFFRILNGYKIYYKLLLTGTPLQNNLEELFHLLNFLTPERFNNLEGFLEEFADISKEDQIKKLHDLLGPHMLRRLKADVFKNMPAKTELIVRVELSPMQKKYYKFILTRNFEALNSKGGGNQVSLLNIMMDLKKCCNHPYLFPVAAVEAPVLPNGSYDGNLLVKSSGKLTLLQKMLKKLKDEGHRVLIFSQMTKMLDLLEDFLEFEGYKYERIDGGITGGLRQEAIDRFNAPGAQQFCFLLSTRAGGLGINLASADTVIIYDSDWNPHNDIQAFSRAHRIGQNKKVMIYRFVTRGSVEERITQVAKRKMMLTHLVVRPGLGSKTGSMSKQELDDILKFGTEELFKDEMEAARTMGDNKDGEEGNVIHYDDDAISKLLDRSQDATEDTEIQNMNDRGQEAIMSAMMSHQPPKEDEEEEDEEQGEEFVFDNSSDESKSLEDGKEIIQESKKESSEASAGVLQRSADGAQLIKSSPPAGPESTATSIPTTDVPAPESPSWTSASAATAGPSTPAPEEPPAAPSAEATSSDSGRDSVKESCDSRDISEEGQTAEVIYDDVPSEGPFSPDADMIYEDIQRDSAPAQANNGWSSSEFESYDEQSDTDTKLPTKSKVQQLMKAARSGTKDGLERTKIAVMRKVPFLQRKDQTEEEDDAGYLDVAVSEVKHPPPQLSPMPEGLTNHQVVRRHILGSIIQSERSYLESLRRILQEYHRPLMEADPRILSPRKIRPIFFRVREITQCHSMFQIALTSRVAEWDSSEKIGDLFVASFSKSMVLDIYSDYVNNFTNAMALIKKACMSKPAFLDFLKKKQASSVDRITLYGLMVKPIQRFPQFILLLQDMLKNTPTGHVDRLPLQLALTELEMLAEKLNEQKRVADQIAETQQLARSISDRLLSKQLNSEQRSLVLCETLLETVYGERGQVLKSKERKVFLFDDVLLCANINVKGPPDISSLVPVGPKYTMKWSAPLQQVQVVEVGLEGSQSKDTVFQQSGAKRPSVSCNSGKALLGPPRLYQELQELQHDLSVVEEVTLLVGTLQGTYQNLNTTVAQDWCLALQRLIRIKEEQIQCANKCRLRLQVPGRPDKSGRPVSFMVVFNTPNPLSKISWVNRLHLAKIALQGENSPGWLSGEEEGRSIAPFWCPLLACHMPVFATKSQERKLETALHSPVQCALLGFSAASTSLPQGYFWVAGGGEGPQGHIEIFSLNRPTPRYVKSLQVGSPVRCLEYVPAPSPSEEDVSGVHKAASGIGTSICVGLDDGRVLVYGSVDSAAQCLLTLHNPEGCPVLCLKHSSRFLFAGLQNGTVMVYGRTNSDDLWDPASCRCVSLGSEPVRTLLVLDESVWASCGNSVTVIENSSLVTQKFEVHPNPMVSVTHMACAGGGVWMAFSEGSSIRLFHTETLELLQEINISTRSILLDTGQKSVQVTSLLICQGLLWVGTARGLIITLPVPKLEGIPKITGKGMISLNAHCGPVDFLVATTSTLSPDLLKRDSFVDAPDSACGGEDRSDSSQDSLQPSSCYKGEEKSKGRGVLLQYKLRSTSGLPGWPLTAQGDGASDSSLESLEHSVEDGSIYELSDDPEMWVRGRSCERDGARRDRVISAAVISGGKGFRRLREGAAVGHRTSGDSLENILMVWQLPLT</sequence>
<dbReference type="Pfam" id="PF00621">
    <property type="entry name" value="RhoGEF"/>
    <property type="match status" value="1"/>
</dbReference>
<dbReference type="Pfam" id="PF19056">
    <property type="entry name" value="WD40_2"/>
    <property type="match status" value="1"/>
</dbReference>
<keyword evidence="6" id="KW-0677">Repeat</keyword>
<feature type="compositionally biased region" description="Basic and acidic residues" evidence="16">
    <location>
        <begin position="1028"/>
        <end position="1048"/>
    </location>
</feature>
<evidence type="ECO:0000256" key="6">
    <source>
        <dbReference type="ARBA" id="ARBA00022737"/>
    </source>
</evidence>
<dbReference type="InterPro" id="IPR035899">
    <property type="entry name" value="DBL_dom_sf"/>
</dbReference>
<dbReference type="PROSITE" id="PS51192">
    <property type="entry name" value="HELICASE_ATP_BIND_1"/>
    <property type="match status" value="1"/>
</dbReference>
<dbReference type="Gene3D" id="2.130.10.10">
    <property type="entry name" value="YVTN repeat-like/Quinoprotein amine dehydrogenase"/>
    <property type="match status" value="1"/>
</dbReference>
<dbReference type="InterPro" id="IPR002464">
    <property type="entry name" value="DNA/RNA_helicase_DEAH_CS"/>
</dbReference>
<dbReference type="SMART" id="SM00490">
    <property type="entry name" value="HELICc"/>
    <property type="match status" value="1"/>
</dbReference>
<dbReference type="InterPro" id="IPR014001">
    <property type="entry name" value="Helicase_ATP-bd"/>
</dbReference>
<feature type="coiled-coil region" evidence="15">
    <location>
        <begin position="1447"/>
        <end position="1474"/>
    </location>
</feature>
<feature type="compositionally biased region" description="Acidic residues" evidence="16">
    <location>
        <begin position="1008"/>
        <end position="1022"/>
    </location>
</feature>
<comment type="subcellular location">
    <subcellularLocation>
        <location evidence="1">Nucleus</location>
    </subcellularLocation>
</comment>
<feature type="region of interest" description="Disordered" evidence="16">
    <location>
        <begin position="1000"/>
        <end position="1207"/>
    </location>
</feature>
<dbReference type="FunFam" id="2.40.50.40:FF:000003">
    <property type="entry name" value="chromodomain-helicase-DNA-binding protein 3 isoform X1"/>
    <property type="match status" value="1"/>
</dbReference>
<dbReference type="Gene3D" id="3.40.50.10810">
    <property type="entry name" value="Tandem AAA-ATPase domain"/>
    <property type="match status" value="1"/>
</dbReference>
<dbReference type="GO" id="GO:0051056">
    <property type="term" value="P:regulation of small GTPase mediated signal transduction"/>
    <property type="evidence" value="ECO:0007669"/>
    <property type="project" value="UniProtKB-ARBA"/>
</dbReference>
<dbReference type="InterPro" id="IPR049730">
    <property type="entry name" value="SNF2/RAD54-like_C"/>
</dbReference>
<feature type="compositionally biased region" description="Basic residues" evidence="16">
    <location>
        <begin position="190"/>
        <end position="202"/>
    </location>
</feature>
<protein>
    <submittedName>
        <fullName evidence="21">Chromodomain helicase DNA binding protein 5</fullName>
    </submittedName>
</protein>
<dbReference type="CDD" id="cd00160">
    <property type="entry name" value="RhoGEF"/>
    <property type="match status" value="1"/>
</dbReference>
<evidence type="ECO:0000256" key="7">
    <source>
        <dbReference type="ARBA" id="ARBA00022741"/>
    </source>
</evidence>
<evidence type="ECO:0000259" key="20">
    <source>
        <dbReference type="PROSITE" id="PS51194"/>
    </source>
</evidence>
<proteinExistence type="inferred from homology"/>
<dbReference type="InterPro" id="IPR000330">
    <property type="entry name" value="SNF2_N"/>
</dbReference>
<evidence type="ECO:0000256" key="12">
    <source>
        <dbReference type="ARBA" id="ARBA00022853"/>
    </source>
</evidence>
<keyword evidence="15" id="KW-0175">Coiled coil</keyword>
<keyword evidence="8" id="KW-0863">Zinc-finger</keyword>
<evidence type="ECO:0000259" key="19">
    <source>
        <dbReference type="PROSITE" id="PS51192"/>
    </source>
</evidence>
<dbReference type="InterPro" id="IPR016197">
    <property type="entry name" value="Chromo-like_dom_sf"/>
</dbReference>
<dbReference type="InterPro" id="IPR000953">
    <property type="entry name" value="Chromo/chromo_shadow_dom"/>
</dbReference>
<dbReference type="Pfam" id="PF00385">
    <property type="entry name" value="Chromo"/>
    <property type="match status" value="1"/>
</dbReference>
<dbReference type="Pfam" id="PF19057">
    <property type="entry name" value="PH_19"/>
    <property type="match status" value="1"/>
</dbReference>
<feature type="domain" description="Helicase ATP-binding" evidence="19">
    <location>
        <begin position="451"/>
        <end position="635"/>
    </location>
</feature>
<dbReference type="SUPFAM" id="SSF54160">
    <property type="entry name" value="Chromo domain-like"/>
    <property type="match status" value="2"/>
</dbReference>
<dbReference type="EMBL" id="HADW01003893">
    <property type="protein sequence ID" value="SBP05293.1"/>
    <property type="molecule type" value="Transcribed_RNA"/>
</dbReference>
<dbReference type="GO" id="GO:0051496">
    <property type="term" value="P:positive regulation of stress fiber assembly"/>
    <property type="evidence" value="ECO:0007669"/>
    <property type="project" value="UniProtKB-ARBA"/>
</dbReference>
<feature type="domain" description="Chromo" evidence="18">
    <location>
        <begin position="331"/>
        <end position="364"/>
    </location>
</feature>
<dbReference type="FunFam" id="1.20.900.10:FF:000003">
    <property type="entry name" value="Rho guanine nucleotide exchange factor 10 like"/>
    <property type="match status" value="1"/>
</dbReference>
<organism evidence="21">
    <name type="scientific">Iconisemion striatum</name>
    <dbReference type="NCBI Taxonomy" id="60296"/>
    <lineage>
        <taxon>Eukaryota</taxon>
        <taxon>Metazoa</taxon>
        <taxon>Chordata</taxon>
        <taxon>Craniata</taxon>
        <taxon>Vertebrata</taxon>
        <taxon>Euteleostomi</taxon>
        <taxon>Actinopterygii</taxon>
        <taxon>Neopterygii</taxon>
        <taxon>Teleostei</taxon>
        <taxon>Neoteleostei</taxon>
        <taxon>Acanthomorphata</taxon>
        <taxon>Ovalentaria</taxon>
        <taxon>Atherinomorphae</taxon>
        <taxon>Cyprinodontiformes</taxon>
        <taxon>Nothobranchiidae</taxon>
        <taxon>Iconisemion</taxon>
    </lineage>
</organism>
<dbReference type="Pfam" id="PF08073">
    <property type="entry name" value="CHDNT"/>
    <property type="match status" value="1"/>
</dbReference>
<keyword evidence="10" id="KW-0862">Zinc</keyword>
<dbReference type="SUPFAM" id="SSF50729">
    <property type="entry name" value="PH domain-like"/>
    <property type="match status" value="1"/>
</dbReference>
<keyword evidence="12" id="KW-0156">Chromatin regulator</keyword>
<dbReference type="InterPro" id="IPR012958">
    <property type="entry name" value="CHD_N"/>
</dbReference>
<dbReference type="GO" id="GO:0005085">
    <property type="term" value="F:guanyl-nucleotide exchange factor activity"/>
    <property type="evidence" value="ECO:0007669"/>
    <property type="project" value="UniProtKB-KW"/>
</dbReference>
<evidence type="ECO:0000256" key="3">
    <source>
        <dbReference type="ARBA" id="ARBA00022553"/>
    </source>
</evidence>
<evidence type="ECO:0000256" key="14">
    <source>
        <dbReference type="ARBA" id="ARBA00049360"/>
    </source>
</evidence>
<dbReference type="FunFam" id="2.30.29.30:FF:000200">
    <property type="entry name" value="Rho guanine nucleotide exchange factor (GEF) 10-like a"/>
    <property type="match status" value="1"/>
</dbReference>
<evidence type="ECO:0000256" key="15">
    <source>
        <dbReference type="SAM" id="Coils"/>
    </source>
</evidence>
<name>A0A1A7WHN3_9TELE</name>
<keyword evidence="13" id="KW-0539">Nucleus</keyword>
<dbReference type="InterPro" id="IPR038718">
    <property type="entry name" value="SNF2-like_sf"/>
</dbReference>
<dbReference type="PROSITE" id="PS50010">
    <property type="entry name" value="DH_2"/>
    <property type="match status" value="1"/>
</dbReference>
<reference evidence="21" key="1">
    <citation type="submission" date="2016-05" db="EMBL/GenBank/DDBJ databases">
        <authorList>
            <person name="Lavstsen T."/>
            <person name="Jespersen J.S."/>
        </authorList>
    </citation>
    <scope>NUCLEOTIDE SEQUENCE</scope>
    <source>
        <tissue evidence="21">Brain</tissue>
    </source>
</reference>
<feature type="region of interest" description="Disordered" evidence="16">
    <location>
        <begin position="184"/>
        <end position="208"/>
    </location>
</feature>
<dbReference type="PANTHER" id="PTHR12877:SF16">
    <property type="entry name" value="RHO GUANINE NUCLEOTIDE EXCHANGE FACTOR 10-LIKE PROTEIN"/>
    <property type="match status" value="1"/>
</dbReference>
<feature type="compositionally biased region" description="Pro residues" evidence="16">
    <location>
        <begin position="1105"/>
        <end position="1114"/>
    </location>
</feature>
<feature type="domain" description="Chromo" evidence="18">
    <location>
        <begin position="228"/>
        <end position="293"/>
    </location>
</feature>
<dbReference type="GO" id="GO:0005524">
    <property type="term" value="F:ATP binding"/>
    <property type="evidence" value="ECO:0007669"/>
    <property type="project" value="UniProtKB-KW"/>
</dbReference>
<feature type="region of interest" description="Disordered" evidence="16">
    <location>
        <begin position="2088"/>
        <end position="2115"/>
    </location>
</feature>
<dbReference type="InterPro" id="IPR023780">
    <property type="entry name" value="Chromo_domain"/>
</dbReference>
<dbReference type="GO" id="GO:0008270">
    <property type="term" value="F:zinc ion binding"/>
    <property type="evidence" value="ECO:0007669"/>
    <property type="project" value="UniProtKB-KW"/>
</dbReference>
<evidence type="ECO:0000256" key="4">
    <source>
        <dbReference type="ARBA" id="ARBA00022658"/>
    </source>
</evidence>
<dbReference type="Gene3D" id="3.40.50.300">
    <property type="entry name" value="P-loop containing nucleotide triphosphate hydrolases"/>
    <property type="match status" value="1"/>
</dbReference>
<keyword evidence="5" id="KW-0479">Metal-binding</keyword>
<dbReference type="GO" id="GO:0005634">
    <property type="term" value="C:nucleus"/>
    <property type="evidence" value="ECO:0007669"/>
    <property type="project" value="UniProtKB-SubCell"/>
</dbReference>
<dbReference type="FunFam" id="2.130.10.10:FF:001058">
    <property type="entry name" value="Rho guanine nucleotide exchange factor (GEF) 10-like a"/>
    <property type="match status" value="1"/>
</dbReference>
<dbReference type="InterPro" id="IPR001650">
    <property type="entry name" value="Helicase_C-like"/>
</dbReference>
<dbReference type="PROSITE" id="PS51194">
    <property type="entry name" value="HELICASE_CTER"/>
    <property type="match status" value="1"/>
</dbReference>
<comment type="catalytic activity">
    <reaction evidence="14">
        <text>ATP + H2O = ADP + phosphate + H(+)</text>
        <dbReference type="Rhea" id="RHEA:13065"/>
        <dbReference type="ChEBI" id="CHEBI:15377"/>
        <dbReference type="ChEBI" id="CHEBI:15378"/>
        <dbReference type="ChEBI" id="CHEBI:30616"/>
        <dbReference type="ChEBI" id="CHEBI:43474"/>
        <dbReference type="ChEBI" id="CHEBI:456216"/>
    </reaction>
</comment>
<dbReference type="InterPro" id="IPR036322">
    <property type="entry name" value="WD40_repeat_dom_sf"/>
</dbReference>
<evidence type="ECO:0000256" key="8">
    <source>
        <dbReference type="ARBA" id="ARBA00022771"/>
    </source>
</evidence>
<dbReference type="FunFam" id="3.40.50.300:FF:000015">
    <property type="entry name" value="chromodomain-helicase-DNA-binding protein 9 isoform X1"/>
    <property type="match status" value="1"/>
</dbReference>
<feature type="compositionally biased region" description="Basic residues" evidence="16">
    <location>
        <begin position="125"/>
        <end position="158"/>
    </location>
</feature>
<keyword evidence="11" id="KW-0067">ATP-binding</keyword>
<dbReference type="CDD" id="cd18667">
    <property type="entry name" value="CD1_tandem_CHD3-4_like"/>
    <property type="match status" value="1"/>
</dbReference>
<dbReference type="Pfam" id="PF00271">
    <property type="entry name" value="Helicase_C"/>
    <property type="match status" value="1"/>
</dbReference>
<feature type="compositionally biased region" description="Basic and acidic residues" evidence="16">
    <location>
        <begin position="1124"/>
        <end position="1139"/>
    </location>
</feature>
<feature type="region of interest" description="Disordered" evidence="16">
    <location>
        <begin position="99"/>
        <end position="164"/>
    </location>
</feature>
<dbReference type="PROSITE" id="PS00690">
    <property type="entry name" value="DEAH_ATP_HELICASE"/>
    <property type="match status" value="1"/>
</dbReference>
<evidence type="ECO:0000259" key="17">
    <source>
        <dbReference type="PROSITE" id="PS50010"/>
    </source>
</evidence>
<dbReference type="CDD" id="cd18662">
    <property type="entry name" value="CD2_tandem_CHD3-4_like"/>
    <property type="match status" value="1"/>
</dbReference>
<dbReference type="PANTHER" id="PTHR12877">
    <property type="entry name" value="RHO GUANINE NUCLEOTIDE EXCHANGE FACTOR"/>
    <property type="match status" value="1"/>
</dbReference>
<evidence type="ECO:0000256" key="16">
    <source>
        <dbReference type="SAM" id="MobiDB-lite"/>
    </source>
</evidence>
<dbReference type="SUPFAM" id="SSF48065">
    <property type="entry name" value="DBL homology domain (DH-domain)"/>
    <property type="match status" value="1"/>
</dbReference>
<dbReference type="SMART" id="SM00298">
    <property type="entry name" value="CHROMO"/>
    <property type="match status" value="2"/>
</dbReference>
<feature type="compositionally biased region" description="Polar residues" evidence="16">
    <location>
        <begin position="1176"/>
        <end position="1187"/>
    </location>
</feature>
<evidence type="ECO:0000256" key="13">
    <source>
        <dbReference type="ARBA" id="ARBA00023242"/>
    </source>
</evidence>
<keyword evidence="3" id="KW-0597">Phosphoprotein</keyword>
<dbReference type="CDD" id="cd00084">
    <property type="entry name" value="HMG-box_SF"/>
    <property type="match status" value="1"/>
</dbReference>
<dbReference type="PROSITE" id="PS50013">
    <property type="entry name" value="CHROMO_2"/>
    <property type="match status" value="2"/>
</dbReference>
<dbReference type="InterPro" id="IPR027417">
    <property type="entry name" value="P-loop_NTPase"/>
</dbReference>
<gene>
    <name evidence="21" type="primary">CHD5</name>
</gene>
<evidence type="ECO:0000259" key="18">
    <source>
        <dbReference type="PROSITE" id="PS50013"/>
    </source>
</evidence>
<dbReference type="GO" id="GO:0032933">
    <property type="term" value="P:SREBP signaling pathway"/>
    <property type="evidence" value="ECO:0007669"/>
    <property type="project" value="TreeGrafter"/>
</dbReference>
<dbReference type="SMART" id="SM00487">
    <property type="entry name" value="DEXDc"/>
    <property type="match status" value="1"/>
</dbReference>
<evidence type="ECO:0000256" key="11">
    <source>
        <dbReference type="ARBA" id="ARBA00022840"/>
    </source>
</evidence>
<dbReference type="GO" id="GO:0030036">
    <property type="term" value="P:actin cytoskeleton organization"/>
    <property type="evidence" value="ECO:0007669"/>
    <property type="project" value="TreeGrafter"/>
</dbReference>